<reference evidence="1" key="1">
    <citation type="submission" date="2014-09" db="EMBL/GenBank/DDBJ databases">
        <authorList>
            <person name="Magalhaes I.L.F."/>
            <person name="Oliveira U."/>
            <person name="Santos F.R."/>
            <person name="Vidigal T.H.D.A."/>
            <person name="Brescovit A.D."/>
            <person name="Santos A.J."/>
        </authorList>
    </citation>
    <scope>NUCLEOTIDE SEQUENCE</scope>
    <source>
        <tissue evidence="1">Shoot tissue taken approximately 20 cm above the soil surface</tissue>
    </source>
</reference>
<accession>A0A0A9AKE4</accession>
<proteinExistence type="predicted"/>
<evidence type="ECO:0000313" key="1">
    <source>
        <dbReference type="EMBL" id="JAD52144.1"/>
    </source>
</evidence>
<reference evidence="1" key="2">
    <citation type="journal article" date="2015" name="Data Brief">
        <title>Shoot transcriptome of the giant reed, Arundo donax.</title>
        <authorList>
            <person name="Barrero R.A."/>
            <person name="Guerrero F.D."/>
            <person name="Moolhuijzen P."/>
            <person name="Goolsby J.A."/>
            <person name="Tidwell J."/>
            <person name="Bellgard S.E."/>
            <person name="Bellgard M.I."/>
        </authorList>
    </citation>
    <scope>NUCLEOTIDE SEQUENCE</scope>
    <source>
        <tissue evidence="1">Shoot tissue taken approximately 20 cm above the soil surface</tissue>
    </source>
</reference>
<name>A0A0A9AKE4_ARUDO</name>
<organism evidence="1">
    <name type="scientific">Arundo donax</name>
    <name type="common">Giant reed</name>
    <name type="synonym">Donax arundinaceus</name>
    <dbReference type="NCBI Taxonomy" id="35708"/>
    <lineage>
        <taxon>Eukaryota</taxon>
        <taxon>Viridiplantae</taxon>
        <taxon>Streptophyta</taxon>
        <taxon>Embryophyta</taxon>
        <taxon>Tracheophyta</taxon>
        <taxon>Spermatophyta</taxon>
        <taxon>Magnoliopsida</taxon>
        <taxon>Liliopsida</taxon>
        <taxon>Poales</taxon>
        <taxon>Poaceae</taxon>
        <taxon>PACMAD clade</taxon>
        <taxon>Arundinoideae</taxon>
        <taxon>Arundineae</taxon>
        <taxon>Arundo</taxon>
    </lineage>
</organism>
<dbReference type="EMBL" id="GBRH01245751">
    <property type="protein sequence ID" value="JAD52144.1"/>
    <property type="molecule type" value="Transcribed_RNA"/>
</dbReference>
<sequence length="43" mass="5110">MGLRFSCAQQWKPIAEAALFKAGRLRAAKSRKQKRSFLRRLFW</sequence>
<dbReference type="AlphaFoldDB" id="A0A0A9AKE4"/>
<protein>
    <submittedName>
        <fullName evidence="1">Uncharacterized protein</fullName>
    </submittedName>
</protein>